<evidence type="ECO:0000313" key="3">
    <source>
        <dbReference type="Proteomes" id="UP001595547"/>
    </source>
</evidence>
<dbReference type="Pfam" id="PF00534">
    <property type="entry name" value="Glycos_transf_1"/>
    <property type="match status" value="1"/>
</dbReference>
<dbReference type="Gene3D" id="3.40.50.2000">
    <property type="entry name" value="Glycogen Phosphorylase B"/>
    <property type="match status" value="1"/>
</dbReference>
<dbReference type="InterPro" id="IPR001296">
    <property type="entry name" value="Glyco_trans_1"/>
</dbReference>
<gene>
    <name evidence="2" type="ORF">ACFOGH_14250</name>
</gene>
<dbReference type="RefSeq" id="WP_380073741.1">
    <property type="nucleotide sequence ID" value="NZ_JBHRTO010000001.1"/>
</dbReference>
<reference evidence="3" key="1">
    <citation type="journal article" date="2019" name="Int. J. Syst. Evol. Microbiol.">
        <title>The Global Catalogue of Microorganisms (GCM) 10K type strain sequencing project: providing services to taxonomists for standard genome sequencing and annotation.</title>
        <authorList>
            <consortium name="The Broad Institute Genomics Platform"/>
            <consortium name="The Broad Institute Genome Sequencing Center for Infectious Disease"/>
            <person name="Wu L."/>
            <person name="Ma J."/>
        </authorList>
    </citation>
    <scope>NUCLEOTIDE SEQUENCE [LARGE SCALE GENOMIC DNA]</scope>
    <source>
        <strain evidence="3">KCTC 52039</strain>
    </source>
</reference>
<dbReference type="EMBL" id="JBHRTO010000001">
    <property type="protein sequence ID" value="MFC3182160.1"/>
    <property type="molecule type" value="Genomic_DNA"/>
</dbReference>
<evidence type="ECO:0000259" key="1">
    <source>
        <dbReference type="Pfam" id="PF00534"/>
    </source>
</evidence>
<dbReference type="CDD" id="cd03809">
    <property type="entry name" value="GT4_MtfB-like"/>
    <property type="match status" value="1"/>
</dbReference>
<dbReference type="PANTHER" id="PTHR46401:SF9">
    <property type="entry name" value="MANNOSYLTRANSFERASE A"/>
    <property type="match status" value="1"/>
</dbReference>
<dbReference type="Proteomes" id="UP001595547">
    <property type="component" value="Unassembled WGS sequence"/>
</dbReference>
<evidence type="ECO:0000313" key="2">
    <source>
        <dbReference type="EMBL" id="MFC3182160.1"/>
    </source>
</evidence>
<organism evidence="2 3">
    <name type="scientific">Cypionkella sinensis</name>
    <dbReference type="NCBI Taxonomy" id="1756043"/>
    <lineage>
        <taxon>Bacteria</taxon>
        <taxon>Pseudomonadati</taxon>
        <taxon>Pseudomonadota</taxon>
        <taxon>Alphaproteobacteria</taxon>
        <taxon>Rhodobacterales</taxon>
        <taxon>Paracoccaceae</taxon>
        <taxon>Cypionkella</taxon>
    </lineage>
</organism>
<dbReference type="PANTHER" id="PTHR46401">
    <property type="entry name" value="GLYCOSYLTRANSFERASE WBBK-RELATED"/>
    <property type="match status" value="1"/>
</dbReference>
<name>A0ABV7J3H7_9RHOB</name>
<comment type="caution">
    <text evidence="2">The sequence shown here is derived from an EMBL/GenBank/DDBJ whole genome shotgun (WGS) entry which is preliminary data.</text>
</comment>
<feature type="domain" description="Glycosyl transferase family 1" evidence="1">
    <location>
        <begin position="212"/>
        <end position="347"/>
    </location>
</feature>
<keyword evidence="3" id="KW-1185">Reference proteome</keyword>
<protein>
    <submittedName>
        <fullName evidence="2">Glycosyltransferase family 4 protein</fullName>
    </submittedName>
</protein>
<sequence>MSRLGKGPMTGVDRVEFAYLDQFLRLDTPVWGLVRTAVGFLLMDRDAMTALRDGTLDLSRNDMIGRIAWRRDPARGRAEAALRRLAIARCTKRGLVRMLRRNVSQPCAYFNVGHANLEQRSFASLRAAGLKIVVLVHDVIPLDHPQFARPDTVEPFRRKMQVVSECADLVIHTTAAARAQTEAQLARLGRVPEGITANLGVPVAQPIATDAPTQPYFVILGTIEPRKNHKFLLDLWAQMQNPPRLLILGGRGWSNAEVFARLDALPADSLVQERAGLSDGQIAFLLQGAQALLFPSHAEGFGIPALEAAALGTPVIAAKLPVFQELLGEFAVYLDVTDSYSWMETIDRLRVADRSCGKKMAPPNWTDHFKLVLNRV</sequence>
<accession>A0ABV7J3H7</accession>
<dbReference type="SUPFAM" id="SSF53756">
    <property type="entry name" value="UDP-Glycosyltransferase/glycogen phosphorylase"/>
    <property type="match status" value="1"/>
</dbReference>
<proteinExistence type="predicted"/>